<gene>
    <name evidence="2" type="ORF">RIMI_LOCUS5328349</name>
</gene>
<feature type="non-terminal residue" evidence="2">
    <location>
        <position position="1"/>
    </location>
</feature>
<evidence type="ECO:0000313" key="3">
    <source>
        <dbReference type="Proteomes" id="UP001176940"/>
    </source>
</evidence>
<feature type="region of interest" description="Disordered" evidence="1">
    <location>
        <begin position="1"/>
        <end position="465"/>
    </location>
</feature>
<keyword evidence="3" id="KW-1185">Reference proteome</keyword>
<comment type="caution">
    <text evidence="2">The sequence shown here is derived from an EMBL/GenBank/DDBJ whole genome shotgun (WGS) entry which is preliminary data.</text>
</comment>
<feature type="region of interest" description="Disordered" evidence="1">
    <location>
        <begin position="644"/>
        <end position="673"/>
    </location>
</feature>
<feature type="compositionally biased region" description="Polar residues" evidence="1">
    <location>
        <begin position="28"/>
        <end position="47"/>
    </location>
</feature>
<protein>
    <recommendedName>
        <fullName evidence="4">Enamelin</fullName>
    </recommendedName>
</protein>
<dbReference type="Proteomes" id="UP001176940">
    <property type="component" value="Unassembled WGS sequence"/>
</dbReference>
<feature type="compositionally biased region" description="Polar residues" evidence="1">
    <location>
        <begin position="370"/>
        <end position="397"/>
    </location>
</feature>
<sequence>PEMLKMFNEVTGSHKKQSSDTGKDAQAAAQNTSAVTAPQLVPGSQNPLVAGSAPVQQAAQKPPVTASTTPSQNLQNPGPKRDNPNPSKEQWPFPGQGAGRYPAENVVPSNPVTGYQQLPGSSTAPVQQTGPRAPVTASTTPSQNLQNPGPKRDNPNPSKEQWPFPGQGAGRYPAENVVPSNPVTGYQQLPGSSTAPVQQTGPRAPGPETRYAQNPEIPGSRFNNRDPSKEQRPPLLGQGPGGYPDANRFNQNPRPGIDIRGPVDGAGPGSETRFSQNQGPPVSRFNNPNPPKDQKSQMGQAVGRYPESDGRYNQNEAFPGPRTDSAGAPNKSGPPLGADAANRFNQNPPSRFDTREPVDGAGAGPGPITHFSQTPQVPVSRFDNPNVSKDSRSNVGQTAGRYLGSDGRYSQNEPYPGARTDNNGSFDKTRPPSGAGSEMRFSQNLQNPGPRFDNSNPSNQPKSMVGQAANRYQGIPIHSNTAQYYIIQRIGGDGGAEMAMKSNEPNTFYSQDEAYPGAWTKNNGSHDKTRPPIGADQQGNYKQTAWNSGPASGKQGFYNEAQPASGMGTGRYDGIINTSTPKTSGNPSTVAKSSMEPTINLLHPKVSSLSLLLLPGTHQRGVQTHGPVQLLLNVVFILPASSKTKRSTPLPKSFPNQANVSVSSSEDHPNSYSVRSNLCHDKRGVDCHPLFLFLNPAVEP</sequence>
<dbReference type="EMBL" id="CAUEEQ010009018">
    <property type="protein sequence ID" value="CAJ0933047.1"/>
    <property type="molecule type" value="Genomic_DNA"/>
</dbReference>
<evidence type="ECO:0000256" key="1">
    <source>
        <dbReference type="SAM" id="MobiDB-lite"/>
    </source>
</evidence>
<feature type="region of interest" description="Disordered" evidence="1">
    <location>
        <begin position="507"/>
        <end position="544"/>
    </location>
</feature>
<feature type="compositionally biased region" description="Polar residues" evidence="1">
    <location>
        <begin position="440"/>
        <end position="462"/>
    </location>
</feature>
<feature type="compositionally biased region" description="Polar residues" evidence="1">
    <location>
        <begin position="107"/>
        <end position="147"/>
    </location>
</feature>
<accession>A0ABN9L774</accession>
<feature type="compositionally biased region" description="Polar residues" evidence="1">
    <location>
        <begin position="654"/>
        <end position="673"/>
    </location>
</feature>
<feature type="compositionally biased region" description="Basic and acidic residues" evidence="1">
    <location>
        <begin position="223"/>
        <end position="232"/>
    </location>
</feature>
<feature type="compositionally biased region" description="Polar residues" evidence="1">
    <location>
        <begin position="54"/>
        <end position="76"/>
    </location>
</feature>
<evidence type="ECO:0000313" key="2">
    <source>
        <dbReference type="EMBL" id="CAJ0933047.1"/>
    </source>
</evidence>
<name>A0ABN9L774_9NEOB</name>
<reference evidence="2" key="1">
    <citation type="submission" date="2023-07" db="EMBL/GenBank/DDBJ databases">
        <authorList>
            <person name="Stuckert A."/>
        </authorList>
    </citation>
    <scope>NUCLEOTIDE SEQUENCE</scope>
</reference>
<organism evidence="2 3">
    <name type="scientific">Ranitomeya imitator</name>
    <name type="common">mimic poison frog</name>
    <dbReference type="NCBI Taxonomy" id="111125"/>
    <lineage>
        <taxon>Eukaryota</taxon>
        <taxon>Metazoa</taxon>
        <taxon>Chordata</taxon>
        <taxon>Craniata</taxon>
        <taxon>Vertebrata</taxon>
        <taxon>Euteleostomi</taxon>
        <taxon>Amphibia</taxon>
        <taxon>Batrachia</taxon>
        <taxon>Anura</taxon>
        <taxon>Neobatrachia</taxon>
        <taxon>Hyloidea</taxon>
        <taxon>Dendrobatidae</taxon>
        <taxon>Dendrobatinae</taxon>
        <taxon>Ranitomeya</taxon>
    </lineage>
</organism>
<proteinExistence type="predicted"/>
<feature type="compositionally biased region" description="Polar residues" evidence="1">
    <location>
        <begin position="178"/>
        <end position="201"/>
    </location>
</feature>
<feature type="compositionally biased region" description="Polar residues" evidence="1">
    <location>
        <begin position="272"/>
        <end position="287"/>
    </location>
</feature>
<evidence type="ECO:0008006" key="4">
    <source>
        <dbReference type="Google" id="ProtNLM"/>
    </source>
</evidence>